<dbReference type="OrthoDB" id="432970at2759"/>
<proteinExistence type="predicted"/>
<keyword evidence="3" id="KW-0862">Zinc</keyword>
<dbReference type="STRING" id="1284197.S8BXH3"/>
<dbReference type="OMA" id="MRNIMIN"/>
<sequence>MAKDRPPYVPSPFNRPDYRPSILICAFASGTEAKVVELRHGDFLELIQTSFFTAVAKSPTAAADYMRRKSPNVILAIDSAFAKPEYRWFQDHVARNTKAGAALIMCCEFPRTVSTLDFKTMILNAFNLGWEPGLVYQGTYNLHNTGGLLAGIEQATGVEAELKMTAVQVLDVEDKSRLYINREFDEGEGKGKDAAAAICEKYEKGYLCFIGDLNTSPIMRNIMINIIAKVNMRSSNHIRRHSNQQQPKNQFHDFSSSSPIPAPKMKWARNTTPLNPRGPCENCGKAVTTRTCHSCQTVFFCNGECQNIGLKKHTPICPANSVTLSRAIKLALQGNPTPLVKELIFKQDRREALERLIDAYRLRIEELNRVSGIKVGCYINPDSTELNTDEFINFLRNMHGSRQVARPEWWDLAAQTDCEDLARNHIMRFYIGAPATDREIANHYENPEMPAALRALADIIYGAKVPERRVSPDHRGNENFEQMENASQQELGPGGASGAESSSETNSDKITYRIYS</sequence>
<dbReference type="InterPro" id="IPR002893">
    <property type="entry name" value="Znf_MYND"/>
</dbReference>
<dbReference type="Proteomes" id="UP000015100">
    <property type="component" value="Unassembled WGS sequence"/>
</dbReference>
<evidence type="ECO:0000256" key="1">
    <source>
        <dbReference type="ARBA" id="ARBA00022723"/>
    </source>
</evidence>
<evidence type="ECO:0000256" key="3">
    <source>
        <dbReference type="ARBA" id="ARBA00022833"/>
    </source>
</evidence>
<dbReference type="GO" id="GO:0008270">
    <property type="term" value="F:zinc ion binding"/>
    <property type="evidence" value="ECO:0007669"/>
    <property type="project" value="UniProtKB-KW"/>
</dbReference>
<evidence type="ECO:0000256" key="5">
    <source>
        <dbReference type="SAM" id="MobiDB-lite"/>
    </source>
</evidence>
<dbReference type="Gene3D" id="6.10.140.2220">
    <property type="match status" value="1"/>
</dbReference>
<evidence type="ECO:0000313" key="7">
    <source>
        <dbReference type="EMBL" id="EPS44218.1"/>
    </source>
</evidence>
<dbReference type="PROSITE" id="PS50865">
    <property type="entry name" value="ZF_MYND_2"/>
    <property type="match status" value="1"/>
</dbReference>
<feature type="compositionally biased region" description="Basic and acidic residues" evidence="5">
    <location>
        <begin position="506"/>
        <end position="516"/>
    </location>
</feature>
<dbReference type="PROSITE" id="PS01360">
    <property type="entry name" value="ZF_MYND_1"/>
    <property type="match status" value="1"/>
</dbReference>
<dbReference type="Pfam" id="PF01753">
    <property type="entry name" value="zf-MYND"/>
    <property type="match status" value="1"/>
</dbReference>
<evidence type="ECO:0000256" key="2">
    <source>
        <dbReference type="ARBA" id="ARBA00022771"/>
    </source>
</evidence>
<protein>
    <recommendedName>
        <fullName evidence="6">MYND-type domain-containing protein</fullName>
    </recommendedName>
</protein>
<dbReference type="AlphaFoldDB" id="S8BXH3"/>
<dbReference type="SUPFAM" id="SSF144232">
    <property type="entry name" value="HIT/MYND zinc finger-like"/>
    <property type="match status" value="1"/>
</dbReference>
<organism evidence="7 8">
    <name type="scientific">Dactylellina haptotyla (strain CBS 200.50)</name>
    <name type="common">Nematode-trapping fungus</name>
    <name type="synonym">Monacrosporium haptotylum</name>
    <dbReference type="NCBI Taxonomy" id="1284197"/>
    <lineage>
        <taxon>Eukaryota</taxon>
        <taxon>Fungi</taxon>
        <taxon>Dikarya</taxon>
        <taxon>Ascomycota</taxon>
        <taxon>Pezizomycotina</taxon>
        <taxon>Orbiliomycetes</taxon>
        <taxon>Orbiliales</taxon>
        <taxon>Orbiliaceae</taxon>
        <taxon>Dactylellina</taxon>
    </lineage>
</organism>
<feature type="compositionally biased region" description="Polar residues" evidence="5">
    <location>
        <begin position="479"/>
        <end position="490"/>
    </location>
</feature>
<keyword evidence="8" id="KW-1185">Reference proteome</keyword>
<keyword evidence="2 4" id="KW-0863">Zinc-finger</keyword>
<accession>S8BXH3</accession>
<evidence type="ECO:0000313" key="8">
    <source>
        <dbReference type="Proteomes" id="UP000015100"/>
    </source>
</evidence>
<name>S8BXH3_DACHA</name>
<keyword evidence="1" id="KW-0479">Metal-binding</keyword>
<feature type="region of interest" description="Disordered" evidence="5">
    <location>
        <begin position="468"/>
        <end position="516"/>
    </location>
</feature>
<evidence type="ECO:0000259" key="6">
    <source>
        <dbReference type="PROSITE" id="PS50865"/>
    </source>
</evidence>
<comment type="caution">
    <text evidence="7">The sequence shown here is derived from an EMBL/GenBank/DDBJ whole genome shotgun (WGS) entry which is preliminary data.</text>
</comment>
<feature type="domain" description="MYND-type" evidence="6">
    <location>
        <begin position="280"/>
        <end position="317"/>
    </location>
</feature>
<feature type="compositionally biased region" description="Basic and acidic residues" evidence="5">
    <location>
        <begin position="468"/>
        <end position="478"/>
    </location>
</feature>
<dbReference type="EMBL" id="AQGS01000055">
    <property type="protein sequence ID" value="EPS44218.1"/>
    <property type="molecule type" value="Genomic_DNA"/>
</dbReference>
<reference evidence="7 8" key="1">
    <citation type="journal article" date="2013" name="PLoS Genet.">
        <title>Genomic mechanisms accounting for the adaptation to parasitism in nematode-trapping fungi.</title>
        <authorList>
            <person name="Meerupati T."/>
            <person name="Andersson K.M."/>
            <person name="Friman E."/>
            <person name="Kumar D."/>
            <person name="Tunlid A."/>
            <person name="Ahren D."/>
        </authorList>
    </citation>
    <scope>NUCLEOTIDE SEQUENCE [LARGE SCALE GENOMIC DNA]</scope>
    <source>
        <strain evidence="7 8">CBS 200.50</strain>
    </source>
</reference>
<reference evidence="8" key="2">
    <citation type="submission" date="2013-04" db="EMBL/GenBank/DDBJ databases">
        <title>Genomic mechanisms accounting for the adaptation to parasitism in nematode-trapping fungi.</title>
        <authorList>
            <person name="Ahren D.G."/>
        </authorList>
    </citation>
    <scope>NUCLEOTIDE SEQUENCE [LARGE SCALE GENOMIC DNA]</scope>
    <source>
        <strain evidence="8">CBS 200.50</strain>
    </source>
</reference>
<gene>
    <name evidence="7" type="ORF">H072_1787</name>
</gene>
<evidence type="ECO:0000256" key="4">
    <source>
        <dbReference type="PROSITE-ProRule" id="PRU00134"/>
    </source>
</evidence>
<dbReference type="HOGENOM" id="CLU_521771_0_0_1"/>